<name>A0A2V0PMP4_9CHLO</name>
<comment type="caution">
    <text evidence="2">The sequence shown here is derived from an EMBL/GenBank/DDBJ whole genome shotgun (WGS) entry which is preliminary data.</text>
</comment>
<protein>
    <submittedName>
        <fullName evidence="2">Uncharacterized protein</fullName>
    </submittedName>
</protein>
<feature type="region of interest" description="Disordered" evidence="1">
    <location>
        <begin position="77"/>
        <end position="107"/>
    </location>
</feature>
<organism evidence="2 3">
    <name type="scientific">Raphidocelis subcapitata</name>
    <dbReference type="NCBI Taxonomy" id="307507"/>
    <lineage>
        <taxon>Eukaryota</taxon>
        <taxon>Viridiplantae</taxon>
        <taxon>Chlorophyta</taxon>
        <taxon>core chlorophytes</taxon>
        <taxon>Chlorophyceae</taxon>
        <taxon>CS clade</taxon>
        <taxon>Sphaeropleales</taxon>
        <taxon>Selenastraceae</taxon>
        <taxon>Raphidocelis</taxon>
    </lineage>
</organism>
<keyword evidence="3" id="KW-1185">Reference proteome</keyword>
<proteinExistence type="predicted"/>
<dbReference type="AlphaFoldDB" id="A0A2V0PMP4"/>
<dbReference type="Proteomes" id="UP000247498">
    <property type="component" value="Unassembled WGS sequence"/>
</dbReference>
<evidence type="ECO:0000313" key="3">
    <source>
        <dbReference type="Proteomes" id="UP000247498"/>
    </source>
</evidence>
<sequence>MAPPPPRLPPAEDFVGDRVVFGPRWRTGIKALTLVACVYTGAACLTADWDGIFGPDHVFSGVRPALRSYFGSLYGTNDSGSAAPQTAEVGSSGGSSGGRSSSGGGAR</sequence>
<gene>
    <name evidence="2" type="ORF">Rsub_11641</name>
</gene>
<reference evidence="2 3" key="1">
    <citation type="journal article" date="2018" name="Sci. Rep.">
        <title>Raphidocelis subcapitata (=Pseudokirchneriella subcapitata) provides an insight into genome evolution and environmental adaptations in the Sphaeropleales.</title>
        <authorList>
            <person name="Suzuki S."/>
            <person name="Yamaguchi H."/>
            <person name="Nakajima N."/>
            <person name="Kawachi M."/>
        </authorList>
    </citation>
    <scope>NUCLEOTIDE SEQUENCE [LARGE SCALE GENOMIC DNA]</scope>
    <source>
        <strain evidence="2 3">NIES-35</strain>
    </source>
</reference>
<dbReference type="EMBL" id="BDRX01000131">
    <property type="protein sequence ID" value="GBF98647.1"/>
    <property type="molecule type" value="Genomic_DNA"/>
</dbReference>
<feature type="compositionally biased region" description="Gly residues" evidence="1">
    <location>
        <begin position="91"/>
        <end position="107"/>
    </location>
</feature>
<evidence type="ECO:0000256" key="1">
    <source>
        <dbReference type="SAM" id="MobiDB-lite"/>
    </source>
</evidence>
<evidence type="ECO:0000313" key="2">
    <source>
        <dbReference type="EMBL" id="GBF98647.1"/>
    </source>
</evidence>
<accession>A0A2V0PMP4</accession>
<dbReference type="InParanoid" id="A0A2V0PMP4"/>